<dbReference type="SMART" id="SM00109">
    <property type="entry name" value="C1"/>
    <property type="match status" value="1"/>
</dbReference>
<dbReference type="InterPro" id="IPR010569">
    <property type="entry name" value="Myotubularin-like_Pase_dom"/>
</dbReference>
<dbReference type="PROSITE" id="PS51339">
    <property type="entry name" value="PPASE_MYOTUBULARIN"/>
    <property type="match status" value="1"/>
</dbReference>
<feature type="domain" description="Myotubularin phosphatase" evidence="6">
    <location>
        <begin position="1134"/>
        <end position="1627"/>
    </location>
</feature>
<dbReference type="InterPro" id="IPR037516">
    <property type="entry name" value="Tripartite_DENN"/>
</dbReference>
<dbReference type="Pfam" id="PF00130">
    <property type="entry name" value="C1_1"/>
    <property type="match status" value="1"/>
</dbReference>
<dbReference type="SUPFAM" id="SSF52799">
    <property type="entry name" value="(Phosphotyrosine protein) phosphatases II"/>
    <property type="match status" value="1"/>
</dbReference>
<evidence type="ECO:0000259" key="6">
    <source>
        <dbReference type="PROSITE" id="PS51339"/>
    </source>
</evidence>
<keyword evidence="8" id="KW-1185">Reference proteome</keyword>
<evidence type="ECO:0000313" key="8">
    <source>
        <dbReference type="Proteomes" id="UP001107558"/>
    </source>
</evidence>
<organism evidence="7 8">
    <name type="scientific">Polypedilum vanderplanki</name>
    <name type="common">Sleeping chironomid midge</name>
    <dbReference type="NCBI Taxonomy" id="319348"/>
    <lineage>
        <taxon>Eukaryota</taxon>
        <taxon>Metazoa</taxon>
        <taxon>Ecdysozoa</taxon>
        <taxon>Arthropoda</taxon>
        <taxon>Hexapoda</taxon>
        <taxon>Insecta</taxon>
        <taxon>Pterygota</taxon>
        <taxon>Neoptera</taxon>
        <taxon>Endopterygota</taxon>
        <taxon>Diptera</taxon>
        <taxon>Nematocera</taxon>
        <taxon>Chironomoidea</taxon>
        <taxon>Chironomidae</taxon>
        <taxon>Chironominae</taxon>
        <taxon>Polypedilum</taxon>
        <taxon>Polypedilum</taxon>
    </lineage>
</organism>
<dbReference type="InterPro" id="IPR001849">
    <property type="entry name" value="PH_domain"/>
</dbReference>
<dbReference type="SMART" id="SM00233">
    <property type="entry name" value="PH"/>
    <property type="match status" value="1"/>
</dbReference>
<dbReference type="Pfam" id="PF02893">
    <property type="entry name" value="GRAM"/>
    <property type="match status" value="1"/>
</dbReference>
<evidence type="ECO:0000256" key="2">
    <source>
        <dbReference type="SAM" id="MobiDB-lite"/>
    </source>
</evidence>
<dbReference type="FunFam" id="2.30.29.30:FF:000286">
    <property type="entry name" value="PH-protein kinase domain containing protein"/>
    <property type="match status" value="1"/>
</dbReference>
<evidence type="ECO:0000259" key="5">
    <source>
        <dbReference type="PROSITE" id="PS50211"/>
    </source>
</evidence>
<dbReference type="InterPro" id="IPR002219">
    <property type="entry name" value="PKC_DAG/PE"/>
</dbReference>
<dbReference type="EMBL" id="JADBJN010000001">
    <property type="protein sequence ID" value="KAG5682069.1"/>
    <property type="molecule type" value="Genomic_DNA"/>
</dbReference>
<evidence type="ECO:0000259" key="3">
    <source>
        <dbReference type="PROSITE" id="PS50003"/>
    </source>
</evidence>
<dbReference type="SMART" id="SM00801">
    <property type="entry name" value="dDENN"/>
    <property type="match status" value="1"/>
</dbReference>
<dbReference type="Gene3D" id="3.30.450.200">
    <property type="match status" value="1"/>
</dbReference>
<dbReference type="InterPro" id="IPR004182">
    <property type="entry name" value="GRAM"/>
</dbReference>
<feature type="domain" description="Phorbol-ester/DAG-type" evidence="4">
    <location>
        <begin position="1755"/>
        <end position="1805"/>
    </location>
</feature>
<reference evidence="7" key="1">
    <citation type="submission" date="2021-03" db="EMBL/GenBank/DDBJ databases">
        <title>Chromosome level genome of the anhydrobiotic midge Polypedilum vanderplanki.</title>
        <authorList>
            <person name="Yoshida Y."/>
            <person name="Kikawada T."/>
            <person name="Gusev O."/>
        </authorList>
    </citation>
    <scope>NUCLEOTIDE SEQUENCE</scope>
    <source>
        <strain evidence="7">NIAS01</strain>
        <tissue evidence="7">Whole body or cell culture</tissue>
    </source>
</reference>
<dbReference type="OrthoDB" id="74314at2759"/>
<dbReference type="GO" id="GO:0005085">
    <property type="term" value="F:guanyl-nucleotide exchange factor activity"/>
    <property type="evidence" value="ECO:0007669"/>
    <property type="project" value="TreeGrafter"/>
</dbReference>
<feature type="region of interest" description="Disordered" evidence="2">
    <location>
        <begin position="1094"/>
        <end position="1120"/>
    </location>
</feature>
<dbReference type="Pfam" id="PF00169">
    <property type="entry name" value="PH"/>
    <property type="match status" value="1"/>
</dbReference>
<dbReference type="SMART" id="SM00800">
    <property type="entry name" value="uDENN"/>
    <property type="match status" value="1"/>
</dbReference>
<evidence type="ECO:0000259" key="4">
    <source>
        <dbReference type="PROSITE" id="PS50081"/>
    </source>
</evidence>
<dbReference type="GO" id="GO:0005737">
    <property type="term" value="C:cytoplasm"/>
    <property type="evidence" value="ECO:0007669"/>
    <property type="project" value="TreeGrafter"/>
</dbReference>
<proteinExistence type="inferred from homology"/>
<dbReference type="Pfam" id="PF03456">
    <property type="entry name" value="uDENN"/>
    <property type="match status" value="1"/>
</dbReference>
<evidence type="ECO:0008006" key="9">
    <source>
        <dbReference type="Google" id="ProtNLM"/>
    </source>
</evidence>
<dbReference type="InterPro" id="IPR005112">
    <property type="entry name" value="dDENN_dom"/>
</dbReference>
<dbReference type="InterPro" id="IPR001194">
    <property type="entry name" value="cDENN_dom"/>
</dbReference>
<dbReference type="CDD" id="cd13208">
    <property type="entry name" value="PH-GRAM_MTMR5_MTMR13"/>
    <property type="match status" value="1"/>
</dbReference>
<feature type="domain" description="UDENN" evidence="5">
    <location>
        <begin position="7"/>
        <end position="442"/>
    </location>
</feature>
<dbReference type="InterPro" id="IPR043153">
    <property type="entry name" value="DENN_C"/>
</dbReference>
<gene>
    <name evidence="7" type="ORF">PVAND_011451</name>
</gene>
<sequence>MSQRLADYFVVVGYDQERSNNGNQGKIIQRFPEKDWPDSPFIEGIEVFCQPNGWSLSLQQEEPKFFMPVLTNINGGHYYCAVLSFYEKLSIIPSKPVDEEEENINLITKQRLPSTITHHNIMYAPKCLVLVSRLDYSETFKNCLKTIYTVYLENLPYMIETLIGNILGCIQIPPNGGPQVRFSIGASDKQALQPPLSASLPVTGDSVRLLFKQLGKKNVMLLYCAAMTEHKILFHSSSLSRLSDSCRALTALMYPLRYTHTYVPILPTSILEILSTPTPFIMGIHSNMQNEVNDVLDVIIADLDGGSIIIPESLISPVSKLPSTLWESTNYSLTLILQPELAEADNAFPSASNETNNERNPELIDKEIRAVFMRIYAQLLQGYRSCLTLIRINPKPVIEFHKAMFIGSSDLTDTDFLAKVLDSMFFTTFVTERGPPWRSWDAWDELYNAMPELLKSENNDRRLILKHIQELAEKLYINENPSPTYQQKLIKPPDGAFFRIHQNPFPNIDAGQVQMIINEGILKNDLQSRFQLHKNNVRIVPIGPHLPCMTNNRTILSHTARKMEVIKNCVNCIFENKIADARKIFPAVIRILKQSDDTRLYLCRELSAFSLGSSKATLEHPQFDLICKLMNRALQDESPKFQYDIASSLLPLSMNFCRKLSPTVIQFAYSCIQSHMIWKTQAFWEQAFYQEVQANIKNLYVNKPIERNNFYNESIQSMINSPYDYKLSAEPSALEIAAKQMMEWSQLDIEKQKELISLEERILHSQAVHYANRMVSLLIPFDVRSNVKTKKMVKPVDDDASISNSILESRSDQSTDCYEDREASEIEQNVVRQVCKFIDKVCNEGEVPPERIRDLHTMVPGLVDMQCETLDAVYRESKRIPPVQKPKILFPVLLSGEEIIAEPLRTVLLVDGREETMCPLLPAEGALFLTNYRVIFKGLPTDSLTCEQNVIRSFPIASLTKEKRISGILSNDQVLPDGLQLRSSTFQLIKVAFDEEVTQEAIESFRKTLNRIRHPEDELGHFAFSSHFAVVKPQNQKSNKKNATLKGFTKQTLLRTARNMGIKHKSVATKRKYIFTGSNNSDAFYENSSKFGTNNNFQHGDNSGDDDDDENGDGAADDDSETIPKLFTVKDIEKLKERNFIKDWQRLNLTTNGYRISTINCNYGLCRTYPALIVCPKSISDDQLRSLAKSYKNHRIPVPVWRHRNGAVILRSALSLAKGVMGMLKTSSTGTSNEGKIDGLQDQDRYFCAIIPHHLQQQQQHLTHNFSSESTISVDRMHLTPISNRSNISNNNQKSNKWESLKRNAGGLRDYNQYDENFGTRNISRTPLYILGERTQSKSLKLSELGVDYIPVYYNDNRHARDAFKKLMRACLPSNIDNDPDHSFNKLIELSGWLQQIRSLLQLSGTVVDLIDIHEANINISLEDGWDTTCQISSLAQLCLDPYYRTIEGFRVLIEREWLSFGFRFGRHSNLKQNSSAFAPIFLQFLDAVHQILLQFPLSFEFNDFYLRFLAFHSVSCRFRTFLFDCELERSELGITAAEDKRGSLNSHKHMVETGTCSDDESIYPGGFKSASNSNQPKLGVSIFDYIEKHHVRTPIFYNFKYTSVPNQQVLRPQSSINALEVWSFYTSEELAQGPSYDLELIGSEIFEEETEYSSKQPKRKLVTVGYENIYKNDPDVFTQQLEELKQAEAERGILPQKWKQVWDKLELPHSDSINRHSSFNNALVQSHGRHIHSIMTMDILRRSQLSAYQDLSHPHRFDKHVHTTPTNCNLCGNLLWGPVRNGVRCMDCGNSYHDKCAESAPKNCTKYKVVEGPQTLMTVKPFNEKHETCSIASNNTNSIYSDFQSNMPENRTHEGYLYKRGALLKGWKQRWFVLDSIKHQLRYYDSVEDCNCKGAIDLAEVQTVGQATSTFQMTSSKKIDDKAFFDLKTAKRTYNFCASDVAGAHEWIEKIQACLQ</sequence>
<dbReference type="PROSITE" id="PS50211">
    <property type="entry name" value="DENN"/>
    <property type="match status" value="1"/>
</dbReference>
<dbReference type="Proteomes" id="UP001107558">
    <property type="component" value="Chromosome 1"/>
</dbReference>
<dbReference type="SMART" id="SM00799">
    <property type="entry name" value="DENN"/>
    <property type="match status" value="1"/>
</dbReference>
<feature type="compositionally biased region" description="Acidic residues" evidence="2">
    <location>
        <begin position="1103"/>
        <end position="1120"/>
    </location>
</feature>
<comment type="caution">
    <text evidence="7">The sequence shown here is derived from an EMBL/GenBank/DDBJ whole genome shotgun (WGS) entry which is preliminary data.</text>
</comment>
<dbReference type="CDD" id="cd01235">
    <property type="entry name" value="PH_Sbf1_hMTMR5"/>
    <property type="match status" value="1"/>
</dbReference>
<dbReference type="PROSITE" id="PS50081">
    <property type="entry name" value="ZF_DAG_PE_2"/>
    <property type="match status" value="1"/>
</dbReference>
<dbReference type="PROSITE" id="PS50003">
    <property type="entry name" value="PH_DOMAIN"/>
    <property type="match status" value="1"/>
</dbReference>
<dbReference type="Gene3D" id="3.40.50.11500">
    <property type="match status" value="1"/>
</dbReference>
<name>A0A9J6CJD5_POLVA</name>
<dbReference type="Gene3D" id="3.30.60.20">
    <property type="match status" value="1"/>
</dbReference>
<evidence type="ECO:0000256" key="1">
    <source>
        <dbReference type="ARBA" id="ARBA00007471"/>
    </source>
</evidence>
<dbReference type="PROSITE" id="PS00479">
    <property type="entry name" value="ZF_DAG_PE_1"/>
    <property type="match status" value="1"/>
</dbReference>
<dbReference type="FunFam" id="3.40.50.11500:FF:000006">
    <property type="entry name" value="SET binding factor 2"/>
    <property type="match status" value="1"/>
</dbReference>
<comment type="similarity">
    <text evidence="1">Belongs to the protein-tyrosine phosphatase family. Non-receptor class myotubularin subfamily.</text>
</comment>
<dbReference type="InterPro" id="IPR022096">
    <property type="entry name" value="SBF1/SBF2"/>
</dbReference>
<dbReference type="InterPro" id="IPR029021">
    <property type="entry name" value="Prot-tyrosine_phosphatase-like"/>
</dbReference>
<dbReference type="Pfam" id="PF12335">
    <property type="entry name" value="SBF2"/>
    <property type="match status" value="1"/>
</dbReference>
<dbReference type="SMART" id="SM00568">
    <property type="entry name" value="GRAM"/>
    <property type="match status" value="1"/>
</dbReference>
<feature type="domain" description="PH" evidence="3">
    <location>
        <begin position="1851"/>
        <end position="1957"/>
    </location>
</feature>
<dbReference type="PANTHER" id="PTHR10807">
    <property type="entry name" value="MYOTUBULARIN-RELATED"/>
    <property type="match status" value="1"/>
</dbReference>
<accession>A0A9J6CJD5</accession>
<dbReference type="GO" id="GO:0016020">
    <property type="term" value="C:membrane"/>
    <property type="evidence" value="ECO:0007669"/>
    <property type="project" value="TreeGrafter"/>
</dbReference>
<dbReference type="Gene3D" id="2.30.29.30">
    <property type="entry name" value="Pleckstrin-homology domain (PH domain)/Phosphotyrosine-binding domain (PTB)"/>
    <property type="match status" value="1"/>
</dbReference>
<protein>
    <recommendedName>
        <fullName evidence="9">Myotubularin-related protein 13-like protein</fullName>
    </recommendedName>
</protein>
<dbReference type="Pfam" id="PF02141">
    <property type="entry name" value="DENN"/>
    <property type="match status" value="1"/>
</dbReference>
<dbReference type="InterPro" id="IPR011993">
    <property type="entry name" value="PH-like_dom_sf"/>
</dbReference>
<dbReference type="Pfam" id="PF06602">
    <property type="entry name" value="Myotub-related"/>
    <property type="match status" value="1"/>
</dbReference>
<dbReference type="InterPro" id="IPR030564">
    <property type="entry name" value="Myotubularin"/>
</dbReference>
<evidence type="ECO:0000313" key="7">
    <source>
        <dbReference type="EMBL" id="KAG5682069.1"/>
    </source>
</evidence>
<dbReference type="InterPro" id="IPR005113">
    <property type="entry name" value="uDENN_dom"/>
</dbReference>
<dbReference type="SUPFAM" id="SSF50729">
    <property type="entry name" value="PH domain-like"/>
    <property type="match status" value="2"/>
</dbReference>
<dbReference type="PANTHER" id="PTHR10807:SF109">
    <property type="entry name" value="SET DOMAIN BINDING FACTOR, ISOFORM A"/>
    <property type="match status" value="1"/>
</dbReference>